<reference evidence="2" key="1">
    <citation type="journal article" date="2013" name="Proc. Natl. Acad. Sci. U.S.A.">
        <title>Genome structure and metabolic features in the red seaweed Chondrus crispus shed light on evolution of the Archaeplastida.</title>
        <authorList>
            <person name="Collen J."/>
            <person name="Porcel B."/>
            <person name="Carre W."/>
            <person name="Ball S.G."/>
            <person name="Chaparro C."/>
            <person name="Tonon T."/>
            <person name="Barbeyron T."/>
            <person name="Michel G."/>
            <person name="Noel B."/>
            <person name="Valentin K."/>
            <person name="Elias M."/>
            <person name="Artiguenave F."/>
            <person name="Arun A."/>
            <person name="Aury J.M."/>
            <person name="Barbosa-Neto J.F."/>
            <person name="Bothwell J.H."/>
            <person name="Bouget F.Y."/>
            <person name="Brillet L."/>
            <person name="Cabello-Hurtado F."/>
            <person name="Capella-Gutierrez S."/>
            <person name="Charrier B."/>
            <person name="Cladiere L."/>
            <person name="Cock J.M."/>
            <person name="Coelho S.M."/>
            <person name="Colleoni C."/>
            <person name="Czjzek M."/>
            <person name="Da Silva C."/>
            <person name="Delage L."/>
            <person name="Denoeud F."/>
            <person name="Deschamps P."/>
            <person name="Dittami S.M."/>
            <person name="Gabaldon T."/>
            <person name="Gachon C.M."/>
            <person name="Groisillier A."/>
            <person name="Herve C."/>
            <person name="Jabbari K."/>
            <person name="Katinka M."/>
            <person name="Kloareg B."/>
            <person name="Kowalczyk N."/>
            <person name="Labadie K."/>
            <person name="Leblanc C."/>
            <person name="Lopez P.J."/>
            <person name="McLachlan D.H."/>
            <person name="Meslet-Cladiere L."/>
            <person name="Moustafa A."/>
            <person name="Nehr Z."/>
            <person name="Nyvall Collen P."/>
            <person name="Panaud O."/>
            <person name="Partensky F."/>
            <person name="Poulain J."/>
            <person name="Rensing S.A."/>
            <person name="Rousvoal S."/>
            <person name="Samson G."/>
            <person name="Symeonidi A."/>
            <person name="Weissenbach J."/>
            <person name="Zambounis A."/>
            <person name="Wincker P."/>
            <person name="Boyen C."/>
        </authorList>
    </citation>
    <scope>NUCLEOTIDE SEQUENCE [LARGE SCALE GENOMIC DNA]</scope>
    <source>
        <strain evidence="2">cv. Stackhouse</strain>
    </source>
</reference>
<organism evidence="1 2">
    <name type="scientific">Chondrus crispus</name>
    <name type="common">Carrageen Irish moss</name>
    <name type="synonym">Polymorpha crispa</name>
    <dbReference type="NCBI Taxonomy" id="2769"/>
    <lineage>
        <taxon>Eukaryota</taxon>
        <taxon>Rhodophyta</taxon>
        <taxon>Florideophyceae</taxon>
        <taxon>Rhodymeniophycidae</taxon>
        <taxon>Gigartinales</taxon>
        <taxon>Gigartinaceae</taxon>
        <taxon>Chondrus</taxon>
    </lineage>
</organism>
<keyword evidence="2" id="KW-1185">Reference proteome</keyword>
<dbReference type="KEGG" id="ccp:CHC_T00002464001"/>
<accession>R7Q7S7</accession>
<evidence type="ECO:0000313" key="2">
    <source>
        <dbReference type="Proteomes" id="UP000012073"/>
    </source>
</evidence>
<sequence>MTRLICSVGEKKIKVPIFSTRVSWQHFVLARTDKSAFGEEKTLISIYCKTCIIPFTHPNIYFACTLTRSSKTRFADVHPSSSSSSSSFLGF</sequence>
<dbReference type="EMBL" id="HG001660">
    <property type="protein sequence ID" value="CDF33883.1"/>
    <property type="molecule type" value="Genomic_DNA"/>
</dbReference>
<dbReference type="GeneID" id="17321414"/>
<gene>
    <name evidence="1" type="ORF">CHC_T00002464001</name>
</gene>
<dbReference type="AlphaFoldDB" id="R7Q7S7"/>
<proteinExistence type="predicted"/>
<dbReference type="RefSeq" id="XP_005713702.1">
    <property type="nucleotide sequence ID" value="XM_005713645.1"/>
</dbReference>
<evidence type="ECO:0000313" key="1">
    <source>
        <dbReference type="EMBL" id="CDF33883.1"/>
    </source>
</evidence>
<dbReference type="Gramene" id="CDF33883">
    <property type="protein sequence ID" value="CDF33883"/>
    <property type="gene ID" value="CHC_T00002464001"/>
</dbReference>
<dbReference type="Proteomes" id="UP000012073">
    <property type="component" value="Unassembled WGS sequence"/>
</dbReference>
<name>R7Q7S7_CHOCR</name>
<protein>
    <submittedName>
        <fullName evidence="1">Uncharacterized protein</fullName>
    </submittedName>
</protein>